<keyword evidence="2" id="KW-1185">Reference proteome</keyword>
<gene>
    <name evidence="1" type="ORF">GCM10011425_38000</name>
</gene>
<evidence type="ECO:0008006" key="3">
    <source>
        <dbReference type="Google" id="ProtNLM"/>
    </source>
</evidence>
<sequence length="498" mass="53780">MHKDLKVHMKFIRLDLLTLLISLFIFGSCKNQNDIGLPTDGQQVDGTLMVYDDIVVKTDTDNVSVASGTAGYSSGIANSALSSVNDNLLGPTESYVATGLNLPGSVAYTVPTGTITTDSVVMELRYTNGFYGDSLNTKYKLNVYKLTEKLFPTQNYFSNKSFTFDNSVFFNDPSKTFNARPGTAIKTFHILKGVKDTLRNVVPQLRIPLANSFASTYLFNAPAAALASNTAFQSALNGLYLKLDRAAASQAGGSLMFNLDSSRVNIYYRTLNAGVTDTAMVSMPFATHAVNVKPRYVSPANTTYPATVKSAIESTGSNNLFYLQGLNGLRAKVTFPNLKTMFGAGVDINKVAINRAELVITTLAGSDLPPFVAQPLITFYMLDITRQRARVPDANAVLSSSGVSPLDARFFSAAAFGGNYLSTNREYHFTLTGYIQDLLKGRITDYGAYIGITDGVSRASGVVDIAPTVQTAGRVVAVGSDKSSPYRIKLNVIYTKNN</sequence>
<proteinExistence type="predicted"/>
<dbReference type="Pfam" id="PF14092">
    <property type="entry name" value="DUF4270"/>
    <property type="match status" value="1"/>
</dbReference>
<dbReference type="InterPro" id="IPR025366">
    <property type="entry name" value="DUF4270"/>
</dbReference>
<name>A0A917JC31_9SPHI</name>
<reference evidence="1" key="1">
    <citation type="journal article" date="2014" name="Int. J. Syst. Evol. Microbiol.">
        <title>Complete genome sequence of Corynebacterium casei LMG S-19264T (=DSM 44701T), isolated from a smear-ripened cheese.</title>
        <authorList>
            <consortium name="US DOE Joint Genome Institute (JGI-PGF)"/>
            <person name="Walter F."/>
            <person name="Albersmeier A."/>
            <person name="Kalinowski J."/>
            <person name="Ruckert C."/>
        </authorList>
    </citation>
    <scope>NUCLEOTIDE SEQUENCE</scope>
    <source>
        <strain evidence="1">CCM 8711</strain>
    </source>
</reference>
<dbReference type="Proteomes" id="UP000662074">
    <property type="component" value="Unassembled WGS sequence"/>
</dbReference>
<comment type="caution">
    <text evidence="1">The sequence shown here is derived from an EMBL/GenBank/DDBJ whole genome shotgun (WGS) entry which is preliminary data.</text>
</comment>
<reference evidence="1" key="2">
    <citation type="submission" date="2020-09" db="EMBL/GenBank/DDBJ databases">
        <authorList>
            <person name="Sun Q."/>
            <person name="Sedlacek I."/>
        </authorList>
    </citation>
    <scope>NUCLEOTIDE SEQUENCE</scope>
    <source>
        <strain evidence="1">CCM 8711</strain>
    </source>
</reference>
<accession>A0A917JC31</accession>
<dbReference type="EMBL" id="BMDO01000014">
    <property type="protein sequence ID" value="GGI52588.1"/>
    <property type="molecule type" value="Genomic_DNA"/>
</dbReference>
<dbReference type="PROSITE" id="PS51257">
    <property type="entry name" value="PROKAR_LIPOPROTEIN"/>
    <property type="match status" value="1"/>
</dbReference>
<dbReference type="AlphaFoldDB" id="A0A917JC31"/>
<evidence type="ECO:0000313" key="1">
    <source>
        <dbReference type="EMBL" id="GGI52588.1"/>
    </source>
</evidence>
<protein>
    <recommendedName>
        <fullName evidence="3">DUF4270 family protein</fullName>
    </recommendedName>
</protein>
<evidence type="ECO:0000313" key="2">
    <source>
        <dbReference type="Proteomes" id="UP000662074"/>
    </source>
</evidence>
<organism evidence="1 2">
    <name type="scientific">Mucilaginibacter galii</name>
    <dbReference type="NCBI Taxonomy" id="2005073"/>
    <lineage>
        <taxon>Bacteria</taxon>
        <taxon>Pseudomonadati</taxon>
        <taxon>Bacteroidota</taxon>
        <taxon>Sphingobacteriia</taxon>
        <taxon>Sphingobacteriales</taxon>
        <taxon>Sphingobacteriaceae</taxon>
        <taxon>Mucilaginibacter</taxon>
    </lineage>
</organism>